<feature type="transmembrane region" description="Helical" evidence="1">
    <location>
        <begin position="46"/>
        <end position="64"/>
    </location>
</feature>
<dbReference type="NCBIfam" id="TIGR00254">
    <property type="entry name" value="GGDEF"/>
    <property type="match status" value="1"/>
</dbReference>
<name>A0ABV3P4R9_9ACTN</name>
<protein>
    <submittedName>
        <fullName evidence="3">GGDEF domain-containing protein</fullName>
        <ecNumber evidence="3">2.7.7.65</ecNumber>
    </submittedName>
</protein>
<evidence type="ECO:0000256" key="1">
    <source>
        <dbReference type="SAM" id="Phobius"/>
    </source>
</evidence>
<dbReference type="InterPro" id="IPR043128">
    <property type="entry name" value="Rev_trsase/Diguanyl_cyclase"/>
</dbReference>
<feature type="transmembrane region" description="Helical" evidence="1">
    <location>
        <begin position="159"/>
        <end position="179"/>
    </location>
</feature>
<evidence type="ECO:0000259" key="2">
    <source>
        <dbReference type="PROSITE" id="PS50887"/>
    </source>
</evidence>
<dbReference type="Pfam" id="PF00990">
    <property type="entry name" value="GGDEF"/>
    <property type="match status" value="1"/>
</dbReference>
<dbReference type="Proteomes" id="UP001555826">
    <property type="component" value="Unassembled WGS sequence"/>
</dbReference>
<keyword evidence="3" id="KW-0808">Transferase</keyword>
<dbReference type="RefSeq" id="WP_367637289.1">
    <property type="nucleotide sequence ID" value="NZ_JBFNQN010000004.1"/>
</dbReference>
<evidence type="ECO:0000313" key="4">
    <source>
        <dbReference type="Proteomes" id="UP001555826"/>
    </source>
</evidence>
<proteinExistence type="predicted"/>
<gene>
    <name evidence="3" type="ORF">AB1207_07315</name>
</gene>
<organism evidence="3 4">
    <name type="scientific">Kineococcus endophyticus</name>
    <dbReference type="NCBI Taxonomy" id="1181883"/>
    <lineage>
        <taxon>Bacteria</taxon>
        <taxon>Bacillati</taxon>
        <taxon>Actinomycetota</taxon>
        <taxon>Actinomycetes</taxon>
        <taxon>Kineosporiales</taxon>
        <taxon>Kineosporiaceae</taxon>
        <taxon>Kineococcus</taxon>
    </lineage>
</organism>
<dbReference type="GO" id="GO:0052621">
    <property type="term" value="F:diguanylate cyclase activity"/>
    <property type="evidence" value="ECO:0007669"/>
    <property type="project" value="UniProtKB-EC"/>
</dbReference>
<comment type="caution">
    <text evidence="3">The sequence shown here is derived from an EMBL/GenBank/DDBJ whole genome shotgun (WGS) entry which is preliminary data.</text>
</comment>
<dbReference type="EC" id="2.7.7.65" evidence="3"/>
<dbReference type="InterPro" id="IPR029787">
    <property type="entry name" value="Nucleotide_cyclase"/>
</dbReference>
<dbReference type="InterPro" id="IPR000160">
    <property type="entry name" value="GGDEF_dom"/>
</dbReference>
<dbReference type="PROSITE" id="PS50887">
    <property type="entry name" value="GGDEF"/>
    <property type="match status" value="1"/>
</dbReference>
<feature type="transmembrane region" description="Helical" evidence="1">
    <location>
        <begin position="128"/>
        <end position="147"/>
    </location>
</feature>
<feature type="domain" description="GGDEF" evidence="2">
    <location>
        <begin position="394"/>
        <end position="520"/>
    </location>
</feature>
<dbReference type="CDD" id="cd01949">
    <property type="entry name" value="GGDEF"/>
    <property type="match status" value="1"/>
</dbReference>
<keyword evidence="4" id="KW-1185">Reference proteome</keyword>
<evidence type="ECO:0000313" key="3">
    <source>
        <dbReference type="EMBL" id="MEW9264550.1"/>
    </source>
</evidence>
<feature type="transmembrane region" description="Helical" evidence="1">
    <location>
        <begin position="100"/>
        <end position="121"/>
    </location>
</feature>
<keyword evidence="1" id="KW-1133">Transmembrane helix</keyword>
<sequence length="530" mass="56235">MSRSPRTRPTSLVSFSERMAWVLLVRLLVIAMPVGAYWLLPSERTATWAEVVQPAAATALVAAATSWKRLPRRASITVLGFGLLVDGVYLGWVLHCLHGLLGPVPRIAVVYVLALTLLASFRTGVKVTLWHSIVLVLVFEFEQVGILPDTSPAAGPGHLRWHLLSLWVLVVTVAAFAAANERELRRRRYDSDLLRRFGLDAERCTTGTEVGSLLAVLGRDELLARRAAVLLVHEDGAGHGTVRATCVVTEPDGVREVRWSGWLPAGGALADALASRVPVLRSAHDDPALADVLPGAGRVVLVRATVPGSSTVVLVLEEPGGRHLRRLGAGGVPQRLVTTAEQATVQAASTVARTELVDRLRTAAATDGLTGVGNRRALDQALAAAVDDARNAGRNLSVLLLDLDHFKRLNDTHGHEAGDDALRAVGAVLRTELPAGAFAARYGGEEFCVVLPGVVDGAATAEALCRRVRDLDVPGPLTVSVGVASLPGDGVSARELLHAADTALYDAKRAGRDRVVAARHRDGSESRVGS</sequence>
<keyword evidence="1" id="KW-0812">Transmembrane</keyword>
<dbReference type="EMBL" id="JBFNQN010000004">
    <property type="protein sequence ID" value="MEW9264550.1"/>
    <property type="molecule type" value="Genomic_DNA"/>
</dbReference>
<reference evidence="3 4" key="1">
    <citation type="submission" date="2024-07" db="EMBL/GenBank/DDBJ databases">
        <authorList>
            <person name="Thanompreechachai J."/>
            <person name="Duangmal K."/>
        </authorList>
    </citation>
    <scope>NUCLEOTIDE SEQUENCE [LARGE SCALE GENOMIC DNA]</scope>
    <source>
        <strain evidence="3 4">KCTC 19886</strain>
    </source>
</reference>
<dbReference type="InterPro" id="IPR050469">
    <property type="entry name" value="Diguanylate_Cyclase"/>
</dbReference>
<dbReference type="PANTHER" id="PTHR45138:SF9">
    <property type="entry name" value="DIGUANYLATE CYCLASE DGCM-RELATED"/>
    <property type="match status" value="1"/>
</dbReference>
<feature type="transmembrane region" description="Helical" evidence="1">
    <location>
        <begin position="21"/>
        <end position="40"/>
    </location>
</feature>
<keyword evidence="3" id="KW-0548">Nucleotidyltransferase</keyword>
<dbReference type="PANTHER" id="PTHR45138">
    <property type="entry name" value="REGULATORY COMPONENTS OF SENSORY TRANSDUCTION SYSTEM"/>
    <property type="match status" value="1"/>
</dbReference>
<feature type="transmembrane region" description="Helical" evidence="1">
    <location>
        <begin position="76"/>
        <end position="94"/>
    </location>
</feature>
<dbReference type="SUPFAM" id="SSF55073">
    <property type="entry name" value="Nucleotide cyclase"/>
    <property type="match status" value="1"/>
</dbReference>
<dbReference type="Gene3D" id="3.30.70.270">
    <property type="match status" value="1"/>
</dbReference>
<accession>A0ABV3P4R9</accession>
<dbReference type="SMART" id="SM00267">
    <property type="entry name" value="GGDEF"/>
    <property type="match status" value="1"/>
</dbReference>
<keyword evidence="1" id="KW-0472">Membrane</keyword>